<dbReference type="PANTHER" id="PTHR35400">
    <property type="entry name" value="SLR1083 PROTEIN"/>
    <property type="match status" value="1"/>
</dbReference>
<dbReference type="Proteomes" id="UP000190037">
    <property type="component" value="Unassembled WGS sequence"/>
</dbReference>
<dbReference type="InterPro" id="IPR008538">
    <property type="entry name" value="Uma2"/>
</dbReference>
<dbReference type="GO" id="GO:0004519">
    <property type="term" value="F:endonuclease activity"/>
    <property type="evidence" value="ECO:0007669"/>
    <property type="project" value="UniProtKB-KW"/>
</dbReference>
<dbReference type="SUPFAM" id="SSF52980">
    <property type="entry name" value="Restriction endonuclease-like"/>
    <property type="match status" value="1"/>
</dbReference>
<dbReference type="EMBL" id="MWQN01000001">
    <property type="protein sequence ID" value="OPC81369.1"/>
    <property type="molecule type" value="Genomic_DNA"/>
</dbReference>
<proteinExistence type="predicted"/>
<comment type="caution">
    <text evidence="2">The sequence shown here is derived from an EMBL/GenBank/DDBJ whole genome shotgun (WGS) entry which is preliminary data.</text>
</comment>
<dbReference type="InterPro" id="IPR011335">
    <property type="entry name" value="Restrct_endonuc-II-like"/>
</dbReference>
<dbReference type="CDD" id="cd06260">
    <property type="entry name" value="DUF820-like"/>
    <property type="match status" value="1"/>
</dbReference>
<keyword evidence="2" id="KW-0255">Endonuclease</keyword>
<evidence type="ECO:0000259" key="1">
    <source>
        <dbReference type="Pfam" id="PF05685"/>
    </source>
</evidence>
<protein>
    <submittedName>
        <fullName evidence="2">Restriction endonuclease</fullName>
    </submittedName>
</protein>
<evidence type="ECO:0000313" key="3">
    <source>
        <dbReference type="Proteomes" id="UP000190037"/>
    </source>
</evidence>
<keyword evidence="2" id="KW-0378">Hydrolase</keyword>
<dbReference type="PANTHER" id="PTHR35400:SF3">
    <property type="entry name" value="SLL1072 PROTEIN"/>
    <property type="match status" value="1"/>
</dbReference>
<dbReference type="STRING" id="159449.B4N89_10805"/>
<keyword evidence="3" id="KW-1185">Reference proteome</keyword>
<organism evidence="2 3">
    <name type="scientific">Embleya scabrispora</name>
    <dbReference type="NCBI Taxonomy" id="159449"/>
    <lineage>
        <taxon>Bacteria</taxon>
        <taxon>Bacillati</taxon>
        <taxon>Actinomycetota</taxon>
        <taxon>Actinomycetes</taxon>
        <taxon>Kitasatosporales</taxon>
        <taxon>Streptomycetaceae</taxon>
        <taxon>Embleya</taxon>
    </lineage>
</organism>
<dbReference type="Gene3D" id="3.90.1570.10">
    <property type="entry name" value="tt1808, chain A"/>
    <property type="match status" value="1"/>
</dbReference>
<feature type="domain" description="Putative restriction endonuclease" evidence="1">
    <location>
        <begin position="20"/>
        <end position="178"/>
    </location>
</feature>
<dbReference type="InterPro" id="IPR012296">
    <property type="entry name" value="Nuclease_put_TT1808"/>
</dbReference>
<dbReference type="Pfam" id="PF05685">
    <property type="entry name" value="Uma2"/>
    <property type="match status" value="1"/>
</dbReference>
<evidence type="ECO:0000313" key="2">
    <source>
        <dbReference type="EMBL" id="OPC81369.1"/>
    </source>
</evidence>
<reference evidence="2 3" key="1">
    <citation type="submission" date="2017-03" db="EMBL/GenBank/DDBJ databases">
        <title>Draft genome sequence of Streptomyces scabrisporus NF3, endophyte isolated from Amphipterygium adstringens.</title>
        <authorList>
            <person name="Vazquez M."/>
            <person name="Ceapa C.D."/>
            <person name="Rodriguez Luna D."/>
            <person name="Sanchez Esquivel S."/>
        </authorList>
    </citation>
    <scope>NUCLEOTIDE SEQUENCE [LARGE SCALE GENOMIC DNA]</scope>
    <source>
        <strain evidence="2 3">NF3</strain>
    </source>
</reference>
<sequence length="192" mass="21517">MTQALPEWFYPGPEDGWTAEDLDRLPPEAPRRIELIHGALIVMSPQSLFHMRVLNRLNAALEAQAPTTLFVAREMTIRLGRRSRPEPDMTVVDAAAARNPELTAFEPADVRLVVEVVSPESEERDRTVKPTLYAKSGIAHYWRIEKDMGVAVVYVYELDPTTTAYVPTGVHRGVMKLDVPFPLVLDVGALTR</sequence>
<dbReference type="AlphaFoldDB" id="A0A1T3NWY0"/>
<dbReference type="OrthoDB" id="5524117at2"/>
<name>A0A1T3NWY0_9ACTN</name>
<keyword evidence="2" id="KW-0540">Nuclease</keyword>
<accession>A0A1T3NWY0</accession>
<gene>
    <name evidence="2" type="ORF">B4N89_10805</name>
</gene>
<dbReference type="RefSeq" id="WP_078979272.1">
    <property type="nucleotide sequence ID" value="NZ_MWQN01000001.1"/>
</dbReference>